<organism evidence="15">
    <name type="scientific">Culex pipiens</name>
    <name type="common">House mosquito</name>
    <dbReference type="NCBI Taxonomy" id="7175"/>
    <lineage>
        <taxon>Eukaryota</taxon>
        <taxon>Metazoa</taxon>
        <taxon>Ecdysozoa</taxon>
        <taxon>Arthropoda</taxon>
        <taxon>Hexapoda</taxon>
        <taxon>Insecta</taxon>
        <taxon>Pterygota</taxon>
        <taxon>Neoptera</taxon>
        <taxon>Endopterygota</taxon>
        <taxon>Diptera</taxon>
        <taxon>Nematocera</taxon>
        <taxon>Culicoidea</taxon>
        <taxon>Culicidae</taxon>
        <taxon>Culicinae</taxon>
        <taxon>Culicini</taxon>
        <taxon>Culex</taxon>
        <taxon>Culex</taxon>
    </lineage>
</organism>
<keyword evidence="7" id="KW-0963">Cytoplasm</keyword>
<evidence type="ECO:0000256" key="10">
    <source>
        <dbReference type="ARBA" id="ARBA00022695"/>
    </source>
</evidence>
<reference evidence="15" key="1">
    <citation type="submission" date="2021-05" db="EMBL/GenBank/DDBJ databases">
        <authorList>
            <person name="Alioto T."/>
            <person name="Alioto T."/>
            <person name="Gomez Garrido J."/>
        </authorList>
    </citation>
    <scope>NUCLEOTIDE SEQUENCE</scope>
</reference>
<dbReference type="Gene3D" id="3.30.428.10">
    <property type="entry name" value="HIT-like"/>
    <property type="match status" value="1"/>
</dbReference>
<dbReference type="EMBL" id="HBUE01100463">
    <property type="protein sequence ID" value="CAG6485134.1"/>
    <property type="molecule type" value="Transcribed_RNA"/>
</dbReference>
<comment type="similarity">
    <text evidence="4">Belongs to the GDPGP1 family.</text>
</comment>
<dbReference type="GO" id="GO:0016787">
    <property type="term" value="F:hydrolase activity"/>
    <property type="evidence" value="ECO:0007669"/>
    <property type="project" value="UniProtKB-KW"/>
</dbReference>
<name>A0A8D8C2Z6_CULPI</name>
<keyword evidence="11" id="KW-0547">Nucleotide-binding</keyword>
<sequence>MSTQIYLPNLRATIESRWSELHTNPDHRNIFRYQLAIERERTLPGRFGFLTQLNPKRMTERRKPEVIRSLRPPFEPERFHFNKVDEREVMGEVRIGDTAVSLLINNSPLTEFHTLLVPERGANLAQVLTKGGVEAAVWIMLEFKEIDYRIGFNSPGALASVNHLHLHLLLVKHRLYVEDAPLTPLGNNLYRLDDCPAKAYCFQLDNPSSAPNFIALIYRAVELLLDAGIAHNLFFTWNSGETVLRALVYPRSRPCEYKQVLPLNVAFCELSGYVPLADPADYDGMTERRLEEHFGQVQGADVYREVEPLLVEGLRDLGEGGEREELAK</sequence>
<evidence type="ECO:0000256" key="9">
    <source>
        <dbReference type="ARBA" id="ARBA00022679"/>
    </source>
</evidence>
<dbReference type="GO" id="GO:0080048">
    <property type="term" value="F:GDP-D-glucose phosphorylase activity"/>
    <property type="evidence" value="ECO:0007669"/>
    <property type="project" value="UniProtKB-EC"/>
</dbReference>
<evidence type="ECO:0000256" key="3">
    <source>
        <dbReference type="ARBA" id="ARBA00004496"/>
    </source>
</evidence>
<proteinExistence type="inferred from homology"/>
<dbReference type="InterPro" id="IPR058865">
    <property type="entry name" value="GDPGP1_C"/>
</dbReference>
<evidence type="ECO:0000256" key="5">
    <source>
        <dbReference type="ARBA" id="ARBA00012507"/>
    </source>
</evidence>
<dbReference type="AlphaFoldDB" id="A0A8D8C2Z6"/>
<protein>
    <recommendedName>
        <fullName evidence="6">GDP-D-glucose phosphorylase 1</fullName>
        <ecNumber evidence="5">2.7.7.78</ecNumber>
    </recommendedName>
</protein>
<dbReference type="EC" id="2.7.7.78" evidence="5"/>
<keyword evidence="12" id="KW-0378">Hydrolase</keyword>
<keyword evidence="9" id="KW-0808">Transferase</keyword>
<evidence type="ECO:0000259" key="14">
    <source>
        <dbReference type="Pfam" id="PF26217"/>
    </source>
</evidence>
<dbReference type="InterPro" id="IPR036265">
    <property type="entry name" value="HIT-like_sf"/>
</dbReference>
<dbReference type="Pfam" id="PF26217">
    <property type="entry name" value="GDPGP1_N"/>
    <property type="match status" value="1"/>
</dbReference>
<evidence type="ECO:0000256" key="12">
    <source>
        <dbReference type="ARBA" id="ARBA00022801"/>
    </source>
</evidence>
<dbReference type="GO" id="GO:0006006">
    <property type="term" value="P:glucose metabolic process"/>
    <property type="evidence" value="ECO:0007669"/>
    <property type="project" value="TreeGrafter"/>
</dbReference>
<comment type="catalytic activity">
    <reaction evidence="1">
        <text>GDP-alpha-D-glucose + phosphate = alpha-D-glucose 1-phosphate + GDP + H(+)</text>
        <dbReference type="Rhea" id="RHEA:30387"/>
        <dbReference type="ChEBI" id="CHEBI:15378"/>
        <dbReference type="ChEBI" id="CHEBI:43474"/>
        <dbReference type="ChEBI" id="CHEBI:58189"/>
        <dbReference type="ChEBI" id="CHEBI:58601"/>
        <dbReference type="ChEBI" id="CHEBI:62230"/>
        <dbReference type="EC" id="2.7.7.78"/>
    </reaction>
</comment>
<evidence type="ECO:0000256" key="1">
    <source>
        <dbReference type="ARBA" id="ARBA00000063"/>
    </source>
</evidence>
<dbReference type="SUPFAM" id="SSF54197">
    <property type="entry name" value="HIT-like"/>
    <property type="match status" value="1"/>
</dbReference>
<keyword evidence="8" id="KW-0344">Guanine-nucleotide releasing factor</keyword>
<dbReference type="GO" id="GO:0005737">
    <property type="term" value="C:cytoplasm"/>
    <property type="evidence" value="ECO:0007669"/>
    <property type="project" value="UniProtKB-SubCell"/>
</dbReference>
<evidence type="ECO:0000256" key="7">
    <source>
        <dbReference type="ARBA" id="ARBA00022490"/>
    </source>
</evidence>
<comment type="function">
    <text evidence="2">Specific and highly efficient GDP-D-glucose phosphorylase regulating the levels of GDP-D-glucose in cells.</text>
</comment>
<dbReference type="InterPro" id="IPR026506">
    <property type="entry name" value="GDPGP"/>
</dbReference>
<evidence type="ECO:0000256" key="4">
    <source>
        <dbReference type="ARBA" id="ARBA00006451"/>
    </source>
</evidence>
<feature type="domain" description="GDPGP1-like C-terminal" evidence="13">
    <location>
        <begin position="186"/>
        <end position="296"/>
    </location>
</feature>
<evidence type="ECO:0000256" key="8">
    <source>
        <dbReference type="ARBA" id="ARBA00022658"/>
    </source>
</evidence>
<evidence type="ECO:0000256" key="11">
    <source>
        <dbReference type="ARBA" id="ARBA00022741"/>
    </source>
</evidence>
<evidence type="ECO:0000259" key="13">
    <source>
        <dbReference type="Pfam" id="PF26216"/>
    </source>
</evidence>
<dbReference type="InterPro" id="IPR058866">
    <property type="entry name" value="GDPGP1_N"/>
</dbReference>
<evidence type="ECO:0000313" key="15">
    <source>
        <dbReference type="EMBL" id="CAG6485134.1"/>
    </source>
</evidence>
<dbReference type="PANTHER" id="PTHR20884:SF8">
    <property type="entry name" value="GDP-D-GLUCOSE PHOSPHORYLASE 1"/>
    <property type="match status" value="1"/>
</dbReference>
<feature type="domain" description="GDPGP1-like N-terminal" evidence="14">
    <location>
        <begin position="10"/>
        <end position="168"/>
    </location>
</feature>
<dbReference type="Pfam" id="PF26216">
    <property type="entry name" value="GDPGP1_C"/>
    <property type="match status" value="1"/>
</dbReference>
<accession>A0A8D8C2Z6</accession>
<dbReference type="GO" id="GO:0005085">
    <property type="term" value="F:guanyl-nucleotide exchange factor activity"/>
    <property type="evidence" value="ECO:0007669"/>
    <property type="project" value="UniProtKB-KW"/>
</dbReference>
<evidence type="ECO:0000256" key="6">
    <source>
        <dbReference type="ARBA" id="ARBA00018857"/>
    </source>
</evidence>
<comment type="subcellular location">
    <subcellularLocation>
        <location evidence="3">Cytoplasm</location>
    </subcellularLocation>
</comment>
<dbReference type="PANTHER" id="PTHR20884">
    <property type="entry name" value="GDP-D-GLUCOSE PHOSPHORYLASE 1"/>
    <property type="match status" value="1"/>
</dbReference>
<dbReference type="GO" id="GO:0000166">
    <property type="term" value="F:nucleotide binding"/>
    <property type="evidence" value="ECO:0007669"/>
    <property type="project" value="UniProtKB-KW"/>
</dbReference>
<keyword evidence="10" id="KW-0548">Nucleotidyltransferase</keyword>
<evidence type="ECO:0000256" key="2">
    <source>
        <dbReference type="ARBA" id="ARBA00003049"/>
    </source>
</evidence>